<evidence type="ECO:0000256" key="1">
    <source>
        <dbReference type="ARBA" id="ARBA00004123"/>
    </source>
</evidence>
<dbReference type="GO" id="GO:0003677">
    <property type="term" value="F:DNA binding"/>
    <property type="evidence" value="ECO:0007669"/>
    <property type="project" value="UniProtKB-KW"/>
</dbReference>
<feature type="region of interest" description="Disordered" evidence="6">
    <location>
        <begin position="214"/>
        <end position="237"/>
    </location>
</feature>
<dbReference type="Gramene" id="RZC47207">
    <property type="protein sequence ID" value="RZC47207"/>
    <property type="gene ID" value="C5167_040167"/>
</dbReference>
<dbReference type="EMBL" id="CM010715">
    <property type="protein sequence ID" value="RZC47207.1"/>
    <property type="molecule type" value="Genomic_DNA"/>
</dbReference>
<dbReference type="CDD" id="cd10017">
    <property type="entry name" value="B3_DNA"/>
    <property type="match status" value="1"/>
</dbReference>
<gene>
    <name evidence="8" type="ORF">C5167_040167</name>
</gene>
<comment type="subcellular location">
    <subcellularLocation>
        <location evidence="1">Nucleus</location>
    </subcellularLocation>
</comment>
<keyword evidence="4" id="KW-0804">Transcription</keyword>
<evidence type="ECO:0000256" key="3">
    <source>
        <dbReference type="ARBA" id="ARBA00023125"/>
    </source>
</evidence>
<evidence type="ECO:0000256" key="2">
    <source>
        <dbReference type="ARBA" id="ARBA00023015"/>
    </source>
</evidence>
<dbReference type="SUPFAM" id="SSF101936">
    <property type="entry name" value="DNA-binding pseudobarrel domain"/>
    <property type="match status" value="1"/>
</dbReference>
<sequence length="237" mass="26973">MKKWKVLEEELVNKSKLLLLKIQKTKKKKRKKMKQNGLLCIRFGTSGLGKVNTLDRLNCSSIESLTGPVVSDLIVYYLVLFMAKAVVIRADLIAEEDHILYVTDLVSPGKPEGLATGENARLSAQFLKRIFEAYCPRLPTESTACEWIGEVNKTHNGTYHEEGWEIFVRENGFKKYDFIAFRLDGGMLFRVKVFKGNECPRKECFALSPSPLTARERNGPREECSTPFSSACTKRER</sequence>
<accession>A0A4Y7IE22</accession>
<proteinExistence type="predicted"/>
<evidence type="ECO:0000259" key="7">
    <source>
        <dbReference type="PROSITE" id="PS50863"/>
    </source>
</evidence>
<dbReference type="InterPro" id="IPR003340">
    <property type="entry name" value="B3_DNA-bd"/>
</dbReference>
<keyword evidence="2" id="KW-0805">Transcription regulation</keyword>
<keyword evidence="5" id="KW-0539">Nucleus</keyword>
<evidence type="ECO:0000313" key="9">
    <source>
        <dbReference type="Proteomes" id="UP000316621"/>
    </source>
</evidence>
<dbReference type="AlphaFoldDB" id="A0A4Y7IE22"/>
<organism evidence="8 9">
    <name type="scientific">Papaver somniferum</name>
    <name type="common">Opium poppy</name>
    <dbReference type="NCBI Taxonomy" id="3469"/>
    <lineage>
        <taxon>Eukaryota</taxon>
        <taxon>Viridiplantae</taxon>
        <taxon>Streptophyta</taxon>
        <taxon>Embryophyta</taxon>
        <taxon>Tracheophyta</taxon>
        <taxon>Spermatophyta</taxon>
        <taxon>Magnoliopsida</taxon>
        <taxon>Ranunculales</taxon>
        <taxon>Papaveraceae</taxon>
        <taxon>Papaveroideae</taxon>
        <taxon>Papaver</taxon>
    </lineage>
</organism>
<dbReference type="Gene3D" id="2.40.330.10">
    <property type="entry name" value="DNA-binding pseudobarrel domain"/>
    <property type="match status" value="1"/>
</dbReference>
<feature type="compositionally biased region" description="Polar residues" evidence="6">
    <location>
        <begin position="226"/>
        <end position="237"/>
    </location>
</feature>
<evidence type="ECO:0000256" key="5">
    <source>
        <dbReference type="ARBA" id="ARBA00023242"/>
    </source>
</evidence>
<evidence type="ECO:0000256" key="4">
    <source>
        <dbReference type="ARBA" id="ARBA00023163"/>
    </source>
</evidence>
<feature type="domain" description="TF-B3" evidence="7">
    <location>
        <begin position="146"/>
        <end position="197"/>
    </location>
</feature>
<keyword evidence="9" id="KW-1185">Reference proteome</keyword>
<evidence type="ECO:0000256" key="6">
    <source>
        <dbReference type="SAM" id="MobiDB-lite"/>
    </source>
</evidence>
<dbReference type="PROSITE" id="PS50863">
    <property type="entry name" value="B3"/>
    <property type="match status" value="1"/>
</dbReference>
<dbReference type="GO" id="GO:0005634">
    <property type="term" value="C:nucleus"/>
    <property type="evidence" value="ECO:0007669"/>
    <property type="project" value="UniProtKB-SubCell"/>
</dbReference>
<dbReference type="InterPro" id="IPR015300">
    <property type="entry name" value="DNA-bd_pseudobarrel_sf"/>
</dbReference>
<dbReference type="Proteomes" id="UP000316621">
    <property type="component" value="Chromosome 1"/>
</dbReference>
<reference evidence="8 9" key="1">
    <citation type="journal article" date="2018" name="Science">
        <title>The opium poppy genome and morphinan production.</title>
        <authorList>
            <person name="Guo L."/>
            <person name="Winzer T."/>
            <person name="Yang X."/>
            <person name="Li Y."/>
            <person name="Ning Z."/>
            <person name="He Z."/>
            <person name="Teodor R."/>
            <person name="Lu Y."/>
            <person name="Bowser T.A."/>
            <person name="Graham I.A."/>
            <person name="Ye K."/>
        </authorList>
    </citation>
    <scope>NUCLEOTIDE SEQUENCE [LARGE SCALE GENOMIC DNA]</scope>
    <source>
        <strain evidence="9">cv. HN1</strain>
        <tissue evidence="8">Leaves</tissue>
    </source>
</reference>
<name>A0A4Y7IE22_PAPSO</name>
<feature type="compositionally biased region" description="Basic and acidic residues" evidence="6">
    <location>
        <begin position="214"/>
        <end position="224"/>
    </location>
</feature>
<evidence type="ECO:0000313" key="8">
    <source>
        <dbReference type="EMBL" id="RZC47207.1"/>
    </source>
</evidence>
<protein>
    <recommendedName>
        <fullName evidence="7">TF-B3 domain-containing protein</fullName>
    </recommendedName>
</protein>
<keyword evidence="3" id="KW-0238">DNA-binding</keyword>